<gene>
    <name evidence="5" type="ORF">Tci_018782</name>
</gene>
<dbReference type="GO" id="GO:0008270">
    <property type="term" value="F:zinc ion binding"/>
    <property type="evidence" value="ECO:0007669"/>
    <property type="project" value="UniProtKB-KW"/>
</dbReference>
<keyword evidence="1" id="KW-0479">Metal-binding</keyword>
<dbReference type="InterPro" id="IPR025724">
    <property type="entry name" value="GAG-pre-integrase_dom"/>
</dbReference>
<protein>
    <submittedName>
        <fullName evidence="5">Ribonuclease H-like domain-containing protein</fullName>
    </submittedName>
</protein>
<dbReference type="PROSITE" id="PS50158">
    <property type="entry name" value="ZF_CCHC"/>
    <property type="match status" value="1"/>
</dbReference>
<name>A0A6L2KFY2_TANCI</name>
<dbReference type="PANTHER" id="PTHR33067:SF9">
    <property type="entry name" value="RNA-DIRECTED DNA POLYMERASE"/>
    <property type="match status" value="1"/>
</dbReference>
<organism evidence="5">
    <name type="scientific">Tanacetum cinerariifolium</name>
    <name type="common">Dalmatian daisy</name>
    <name type="synonym">Chrysanthemum cinerariifolium</name>
    <dbReference type="NCBI Taxonomy" id="118510"/>
    <lineage>
        <taxon>Eukaryota</taxon>
        <taxon>Viridiplantae</taxon>
        <taxon>Streptophyta</taxon>
        <taxon>Embryophyta</taxon>
        <taxon>Tracheophyta</taxon>
        <taxon>Spermatophyta</taxon>
        <taxon>Magnoliopsida</taxon>
        <taxon>eudicotyledons</taxon>
        <taxon>Gunneridae</taxon>
        <taxon>Pentapetalae</taxon>
        <taxon>asterids</taxon>
        <taxon>campanulids</taxon>
        <taxon>Asterales</taxon>
        <taxon>Asteraceae</taxon>
        <taxon>Asteroideae</taxon>
        <taxon>Anthemideae</taxon>
        <taxon>Anthemidinae</taxon>
        <taxon>Tanacetum</taxon>
    </lineage>
</organism>
<dbReference type="Pfam" id="PF07727">
    <property type="entry name" value="RVT_2"/>
    <property type="match status" value="1"/>
</dbReference>
<evidence type="ECO:0000259" key="4">
    <source>
        <dbReference type="PROSITE" id="PS50158"/>
    </source>
</evidence>
<feature type="domain" description="CCHC-type" evidence="4">
    <location>
        <begin position="281"/>
        <end position="296"/>
    </location>
</feature>
<proteinExistence type="predicted"/>
<dbReference type="PANTHER" id="PTHR33067">
    <property type="entry name" value="RNA-DIRECTED DNA POLYMERASE-RELATED"/>
    <property type="match status" value="1"/>
</dbReference>
<dbReference type="SUPFAM" id="SSF57756">
    <property type="entry name" value="Retrovirus zinc finger-like domains"/>
    <property type="match status" value="1"/>
</dbReference>
<accession>A0A6L2KFY2</accession>
<dbReference type="EMBL" id="BKCJ010002179">
    <property type="protein sequence ID" value="GEU46804.1"/>
    <property type="molecule type" value="Genomic_DNA"/>
</dbReference>
<dbReference type="GO" id="GO:0003676">
    <property type="term" value="F:nucleic acid binding"/>
    <property type="evidence" value="ECO:0007669"/>
    <property type="project" value="InterPro"/>
</dbReference>
<evidence type="ECO:0000256" key="1">
    <source>
        <dbReference type="PROSITE-ProRule" id="PRU00047"/>
    </source>
</evidence>
<dbReference type="InterPro" id="IPR036875">
    <property type="entry name" value="Znf_CCHC_sf"/>
</dbReference>
<feature type="compositionally biased region" description="Polar residues" evidence="3">
    <location>
        <begin position="312"/>
        <end position="321"/>
    </location>
</feature>
<keyword evidence="1" id="KW-0862">Zinc</keyword>
<feature type="coiled-coil region" evidence="2">
    <location>
        <begin position="1384"/>
        <end position="1418"/>
    </location>
</feature>
<dbReference type="InterPro" id="IPR013103">
    <property type="entry name" value="RVT_2"/>
</dbReference>
<keyword evidence="1" id="KW-0863">Zinc-finger</keyword>
<evidence type="ECO:0000313" key="5">
    <source>
        <dbReference type="EMBL" id="GEU46804.1"/>
    </source>
</evidence>
<dbReference type="Pfam" id="PF13976">
    <property type="entry name" value="gag_pre-integrs"/>
    <property type="match status" value="1"/>
</dbReference>
<comment type="caution">
    <text evidence="5">The sequence shown here is derived from an EMBL/GenBank/DDBJ whole genome shotgun (WGS) entry which is preliminary data.</text>
</comment>
<feature type="region of interest" description="Disordered" evidence="3">
    <location>
        <begin position="959"/>
        <end position="981"/>
    </location>
</feature>
<evidence type="ECO:0000256" key="3">
    <source>
        <dbReference type="SAM" id="MobiDB-lite"/>
    </source>
</evidence>
<feature type="compositionally biased region" description="Polar residues" evidence="3">
    <location>
        <begin position="961"/>
        <end position="981"/>
    </location>
</feature>
<reference evidence="5" key="1">
    <citation type="journal article" date="2019" name="Sci. Rep.">
        <title>Draft genome of Tanacetum cinerariifolium, the natural source of mosquito coil.</title>
        <authorList>
            <person name="Yamashiro T."/>
            <person name="Shiraishi A."/>
            <person name="Satake H."/>
            <person name="Nakayama K."/>
        </authorList>
    </citation>
    <scope>NUCLEOTIDE SEQUENCE</scope>
</reference>
<sequence>MESLSPQVVAVAKLYILNPNEFDLWKMRIEQYFLMTDYSLWEVILNGGSLTPTRVVDGVVQAIAPTIALKRFTKKNKLKARGTLLMGLSDKHQLKFNIHKDAKSLMEAIETRFGGNKETTKVHKTFLKQQYENFNGLSSESLDQIHDRLQKLISQLEILVDLEDHSLDDLFNNLKIYEAEVKSLSSTSHPTQNIAFVSSQNTDNTNVLVSVVPSVSAASTKPLASILPNVDNLSDAIIYSFFASQSNSPQLDNKDLKQIDADDLEEMGPSGRWFDMSKMECYNCHRRCHFARECRSLRDARNKETKRRTIPVETSTSNALVSDSEDDSKGKPMPTQKEPSFVQTSEHVKTLRTSVKLVEHSAQADNLRKDIPTSREINGGYIAFGENPKGGKITGKGKIKTGKLDFDDVNFVKELKFNLLSILQMCDKKKNVLFIDTKYVVLSFDFKLPDENHVLLKVPRENNMYNVDLKNIIPSGDLTCLFAKATLDESNLWHIRLGHINFKTMNKVVKDPLGKFDGKADEGFLVGYSVSSQVFRVFNSRTRIVQETLRINFLENQPNVVGNGPTWLFDIDTLTQSMNYQPVVAGNQPNHNADPHNTDADDAFDDKENESEVHVSLSRVRDLRDEFKEFSVNSTNGDNAASTPVTAVGPNLTNSTNSFNVAGPSNNAVSPNFKIGGKSSFVDRFQYPDDPDMPALTMETMAKEQGRLNQINDEDFTLVCLHVFFLKKNPREYTKHSKILVGLKLCKRSFFNSRCKKFGLCFLYGSYGYQMDVKIAFLYETNKEDVYVCQPPGFKDPDYPDKVYKVVKALYGLHQAPRVWYETLVNYLLENGFQRGKIDQTLFIKKQKGYILLVQVPQDYEVSSATPCLFIHAIYVISLSLYPFTERYAQPYFFSCLIRQRGVTIMVSEPGYETVGSKDLTCEDWMVNTRTDTDLSVAVQNALQTLPPQIREEIREEFRTGSGSSNAGGNPTPVTIHTSEGGQRDLDYRRDLDVQTEFRLDEDDVLWHRMIGGNGGNQFRQYVGQNTGNLNGYNEVQNVENQVAQNLRVQNDGIQNQIGNGNLVVARAEGNAAGQNANQIRCYNCRGLGHYARNYTAKPRRRDAAYLQTQLLIAQKEEAGIQLQAEEYDLMAAAADLDEIEEVNANCILMANLQHTSSSGTQTDCASVYDSDGSAEVHESYDNNDIFNMFTQEEQYTELLEPIPEPQQVPQNDNDVIFEVTDVEQDGETVEQHSVNFEQNTGVGHFTKNCTVRPRRRDAAYLQTQLLIAQKEEAGIQLQAEEFDLMAAVADLDEIKEVNENCILMANLQQASTSGTQTDKSPVYDSDRSAEYTELLESIPEPYQVPQNDNNVIFEVSSVEQSGGIVEQHPANIEKTRVLYDSLYNNLEIEVEKVNTVNRKLKETNAELTTELTRFKYQEKCFEISQEKYDKLERCYQKSVYQEQCLSKKINDLDNILVKTGRSIKTIHMLSLKPDSFYHTEQKMALGYQNPFYLKMTLETHNWSSSAHQELHKIVKDKNFPIVNQVDARVQNFEIQFLKEAAKFVGDFKSLAKEADESLAKHRALELEIKHILRAVVSRDIISIMQNNSVDETSNLQTELEQDYSYGASHIDKSILRKEKDLGIFPLPCYINNVCFDNALADLRASLSVMPLSTYLNLDFKILDMPEDVKVPLILRRPFLSTAHAKIDAFKRKSTLRVGEEKIIFESVKPASNLIKKVYMLSLRERMELDLEARLMGETLVLNRSLDPFFEDYIELNDLNVPLELRRDQVDDLMPII</sequence>
<feature type="region of interest" description="Disordered" evidence="3">
    <location>
        <begin position="301"/>
        <end position="345"/>
    </location>
</feature>
<dbReference type="SMART" id="SM00343">
    <property type="entry name" value="ZnF_C2HC"/>
    <property type="match status" value="2"/>
</dbReference>
<keyword evidence="2" id="KW-0175">Coiled coil</keyword>
<evidence type="ECO:0000256" key="2">
    <source>
        <dbReference type="SAM" id="Coils"/>
    </source>
</evidence>
<dbReference type="InterPro" id="IPR001878">
    <property type="entry name" value="Znf_CCHC"/>
</dbReference>